<accession>A0A2C9KCG5</accession>
<organism evidence="2 3">
    <name type="scientific">Biomphalaria glabrata</name>
    <name type="common">Bloodfluke planorb</name>
    <name type="synonym">Freshwater snail</name>
    <dbReference type="NCBI Taxonomy" id="6526"/>
    <lineage>
        <taxon>Eukaryota</taxon>
        <taxon>Metazoa</taxon>
        <taxon>Spiralia</taxon>
        <taxon>Lophotrochozoa</taxon>
        <taxon>Mollusca</taxon>
        <taxon>Gastropoda</taxon>
        <taxon>Heterobranchia</taxon>
        <taxon>Euthyneura</taxon>
        <taxon>Panpulmonata</taxon>
        <taxon>Hygrophila</taxon>
        <taxon>Lymnaeoidea</taxon>
        <taxon>Planorbidae</taxon>
        <taxon>Biomphalaria</taxon>
    </lineage>
</organism>
<dbReference type="OrthoDB" id="10668872at2759"/>
<keyword evidence="1" id="KW-0732">Signal</keyword>
<evidence type="ECO:0000313" key="3">
    <source>
        <dbReference type="Proteomes" id="UP000076420"/>
    </source>
</evidence>
<gene>
    <name evidence="2" type="primary">106055970</name>
</gene>
<dbReference type="Proteomes" id="UP000076420">
    <property type="component" value="Unassembled WGS sequence"/>
</dbReference>
<proteinExistence type="predicted"/>
<feature type="chain" id="PRO_5013310903" description="WAP domain-containing protein" evidence="1">
    <location>
        <begin position="20"/>
        <end position="223"/>
    </location>
</feature>
<dbReference type="VEuPathDB" id="VectorBase:BGLB017548"/>
<dbReference type="KEGG" id="bgt:106055970"/>
<evidence type="ECO:0000256" key="1">
    <source>
        <dbReference type="SAM" id="SignalP"/>
    </source>
</evidence>
<dbReference type="AlphaFoldDB" id="A0A2C9KCG5"/>
<feature type="signal peptide" evidence="1">
    <location>
        <begin position="1"/>
        <end position="19"/>
    </location>
</feature>
<dbReference type="VEuPathDB" id="VectorBase:BGLAX_051726"/>
<protein>
    <recommendedName>
        <fullName evidence="4">WAP domain-containing protein</fullName>
    </recommendedName>
</protein>
<evidence type="ECO:0000313" key="2">
    <source>
        <dbReference type="EnsemblMetazoa" id="BGLB017548-PA"/>
    </source>
</evidence>
<dbReference type="EnsemblMetazoa" id="BGLB017548-RA">
    <property type="protein sequence ID" value="BGLB017548-PA"/>
    <property type="gene ID" value="BGLB017548"/>
</dbReference>
<evidence type="ECO:0008006" key="4">
    <source>
        <dbReference type="Google" id="ProtNLM"/>
    </source>
</evidence>
<reference evidence="2" key="1">
    <citation type="submission" date="2020-05" db="UniProtKB">
        <authorList>
            <consortium name="EnsemblMetazoa"/>
        </authorList>
    </citation>
    <scope>IDENTIFICATION</scope>
    <source>
        <strain evidence="2">BB02</strain>
    </source>
</reference>
<name>A0A2C9KCG5_BIOGL</name>
<sequence>MIRFLLVICLLGWTHPAKTSVASNTAASKHHGTSKDFKDIKLCRIFKCLFVEMGCADTPLKSDDTLCRVNLYENLKKDKACPWKPCQGYDQPENHYCIAKNSSCPELEVPYGLCGQNMHCCSSLLSIPETLPLVPHVTDSYEPRRPATTTARPQVVRPSVSPQIIPPVAAHGSVALDSPKCLIPDFPNRRCIKGGFCSFDPAVKVLPHHACPDREDLCCETLL</sequence>